<dbReference type="EMBL" id="BLPG01000001">
    <property type="protein sequence ID" value="GFJ92455.1"/>
    <property type="molecule type" value="Genomic_DNA"/>
</dbReference>
<reference evidence="1 2" key="2">
    <citation type="submission" date="2020-03" db="EMBL/GenBank/DDBJ databases">
        <authorList>
            <person name="Ichikawa N."/>
            <person name="Kimura A."/>
            <person name="Kitahashi Y."/>
            <person name="Uohara A."/>
        </authorList>
    </citation>
    <scope>NUCLEOTIDE SEQUENCE [LARGE SCALE GENOMIC DNA]</scope>
    <source>
        <strain evidence="1 2">NBRC 108638</strain>
    </source>
</reference>
<organism evidence="1 2">
    <name type="scientific">Phytohabitans rumicis</name>
    <dbReference type="NCBI Taxonomy" id="1076125"/>
    <lineage>
        <taxon>Bacteria</taxon>
        <taxon>Bacillati</taxon>
        <taxon>Actinomycetota</taxon>
        <taxon>Actinomycetes</taxon>
        <taxon>Micromonosporales</taxon>
        <taxon>Micromonosporaceae</taxon>
    </lineage>
</organism>
<sequence length="149" mass="15774">MKPLTLPGCGAPASFRFELFTQSDKSLDGDVWVCAEHAYIDTLRETTGLAPYRTLSDPAGKCCGDGWDFRTMQAIKAPLAPAPATNVDLYAARIRGITGPGAPPTLAAGVLMQGAMDLHRADTITDAEAVAAVRDILSALAQVVDERRS</sequence>
<dbReference type="RefSeq" id="WP_173079324.1">
    <property type="nucleotide sequence ID" value="NZ_BAABJB010000013.1"/>
</dbReference>
<evidence type="ECO:0000313" key="1">
    <source>
        <dbReference type="EMBL" id="GFJ92455.1"/>
    </source>
</evidence>
<comment type="caution">
    <text evidence="1">The sequence shown here is derived from an EMBL/GenBank/DDBJ whole genome shotgun (WGS) entry which is preliminary data.</text>
</comment>
<evidence type="ECO:0000313" key="2">
    <source>
        <dbReference type="Proteomes" id="UP000482960"/>
    </source>
</evidence>
<proteinExistence type="predicted"/>
<protein>
    <submittedName>
        <fullName evidence="1">Uncharacterized protein</fullName>
    </submittedName>
</protein>
<dbReference type="AlphaFoldDB" id="A0A6V8LII7"/>
<accession>A0A6V8LII7</accession>
<name>A0A6V8LII7_9ACTN</name>
<gene>
    <name evidence="1" type="ORF">Prum_060970</name>
</gene>
<reference evidence="1 2" key="1">
    <citation type="submission" date="2020-03" db="EMBL/GenBank/DDBJ databases">
        <title>Whole genome shotgun sequence of Phytohabitans rumicis NBRC 108638.</title>
        <authorList>
            <person name="Komaki H."/>
            <person name="Tamura T."/>
        </authorList>
    </citation>
    <scope>NUCLEOTIDE SEQUENCE [LARGE SCALE GENOMIC DNA]</scope>
    <source>
        <strain evidence="1 2">NBRC 108638</strain>
    </source>
</reference>
<dbReference type="Proteomes" id="UP000482960">
    <property type="component" value="Unassembled WGS sequence"/>
</dbReference>
<keyword evidence="2" id="KW-1185">Reference proteome</keyword>